<keyword evidence="3" id="KW-1185">Reference proteome</keyword>
<dbReference type="Gene3D" id="1.20.5.500">
    <property type="entry name" value="Single helix bin"/>
    <property type="match status" value="1"/>
</dbReference>
<proteinExistence type="predicted"/>
<dbReference type="EMBL" id="CM010723">
    <property type="protein sequence ID" value="RZC78405.1"/>
    <property type="molecule type" value="Genomic_DNA"/>
</dbReference>
<dbReference type="Gramene" id="RZC78405">
    <property type="protein sequence ID" value="RZC78405"/>
    <property type="gene ID" value="C5167_002577"/>
</dbReference>
<reference evidence="2 3" key="1">
    <citation type="journal article" date="2018" name="Science">
        <title>The opium poppy genome and morphinan production.</title>
        <authorList>
            <person name="Guo L."/>
            <person name="Winzer T."/>
            <person name="Yang X."/>
            <person name="Li Y."/>
            <person name="Ning Z."/>
            <person name="He Z."/>
            <person name="Teodor R."/>
            <person name="Lu Y."/>
            <person name="Bowser T.A."/>
            <person name="Graham I.A."/>
            <person name="Ye K."/>
        </authorList>
    </citation>
    <scope>NUCLEOTIDE SEQUENCE [LARGE SCALE GENOMIC DNA]</scope>
    <source>
        <strain evidence="3">cv. HN1</strain>
        <tissue evidence="2">Leaves</tissue>
    </source>
</reference>
<dbReference type="OrthoDB" id="691961at2759"/>
<evidence type="ECO:0008006" key="4">
    <source>
        <dbReference type="Google" id="ProtNLM"/>
    </source>
</evidence>
<evidence type="ECO:0000256" key="1">
    <source>
        <dbReference type="SAM" id="Coils"/>
    </source>
</evidence>
<gene>
    <name evidence="2" type="ORF">C5167_002577</name>
</gene>
<protein>
    <recommendedName>
        <fullName evidence="4">ATPase inhibitor</fullName>
    </recommendedName>
</protein>
<keyword evidence="1" id="KW-0175">Coiled coil</keyword>
<accession>A0A4Y7L2I2</accession>
<dbReference type="OMA" id="AENIWIK"/>
<evidence type="ECO:0000313" key="2">
    <source>
        <dbReference type="EMBL" id="RZC78405.1"/>
    </source>
</evidence>
<evidence type="ECO:0000313" key="3">
    <source>
        <dbReference type="Proteomes" id="UP000316621"/>
    </source>
</evidence>
<dbReference type="PANTHER" id="PTHR33878">
    <property type="entry name" value="OS08G0559000 PROTEIN"/>
    <property type="match status" value="1"/>
</dbReference>
<name>A0A4Y7L2I2_PAPSO</name>
<dbReference type="PANTHER" id="PTHR33878:SF4">
    <property type="entry name" value="OS08G0558900 PROTEIN"/>
    <property type="match status" value="1"/>
</dbReference>
<dbReference type="AlphaFoldDB" id="A0A4Y7L2I2"/>
<dbReference type="Proteomes" id="UP000316621">
    <property type="component" value="Chromosome 9"/>
</dbReference>
<dbReference type="InterPro" id="IPR045284">
    <property type="entry name" value="At2g27730-like"/>
</dbReference>
<feature type="coiled-coil region" evidence="1">
    <location>
        <begin position="48"/>
        <end position="75"/>
    </location>
</feature>
<dbReference type="STRING" id="3469.A0A4Y7L2I2"/>
<sequence>MAMRASVNKISPSRLMEGTRMFAPRYFSDKSGRVLGDEELAAENIWIKKMEREKLEKMKQKLDKEIAEAEKKAAADKKPESSK</sequence>
<organism evidence="2 3">
    <name type="scientific">Papaver somniferum</name>
    <name type="common">Opium poppy</name>
    <dbReference type="NCBI Taxonomy" id="3469"/>
    <lineage>
        <taxon>Eukaryota</taxon>
        <taxon>Viridiplantae</taxon>
        <taxon>Streptophyta</taxon>
        <taxon>Embryophyta</taxon>
        <taxon>Tracheophyta</taxon>
        <taxon>Spermatophyta</taxon>
        <taxon>Magnoliopsida</taxon>
        <taxon>Ranunculales</taxon>
        <taxon>Papaveraceae</taxon>
        <taxon>Papaveroideae</taxon>
        <taxon>Papaver</taxon>
    </lineage>
</organism>